<reference evidence="2 3" key="3">
    <citation type="submission" date="2019-11" db="EMBL/GenBank/DDBJ databases">
        <title>A de novo genome assembly of a pear dwarfing rootstock.</title>
        <authorList>
            <person name="Wang F."/>
            <person name="Wang J."/>
            <person name="Li S."/>
            <person name="Zhang Y."/>
            <person name="Fang M."/>
            <person name="Ma L."/>
            <person name="Zhao Y."/>
            <person name="Jiang S."/>
        </authorList>
    </citation>
    <scope>NUCLEOTIDE SEQUENCE [LARGE SCALE GENOMIC DNA]</scope>
    <source>
        <strain evidence="2">S2</strain>
        <tissue evidence="2">Leaf</tissue>
    </source>
</reference>
<evidence type="ECO:0000313" key="2">
    <source>
        <dbReference type="EMBL" id="KAB2602376.1"/>
    </source>
</evidence>
<comment type="caution">
    <text evidence="2">The sequence shown here is derived from an EMBL/GenBank/DDBJ whole genome shotgun (WGS) entry which is preliminary data.</text>
</comment>
<dbReference type="InterPro" id="IPR002156">
    <property type="entry name" value="RNaseH_domain"/>
</dbReference>
<dbReference type="Proteomes" id="UP000327157">
    <property type="component" value="Chromosome 10"/>
</dbReference>
<dbReference type="InterPro" id="IPR053151">
    <property type="entry name" value="RNase_H-like"/>
</dbReference>
<keyword evidence="3" id="KW-1185">Reference proteome</keyword>
<dbReference type="GO" id="GO:0004523">
    <property type="term" value="F:RNA-DNA hybrid ribonuclease activity"/>
    <property type="evidence" value="ECO:0007669"/>
    <property type="project" value="InterPro"/>
</dbReference>
<name>A0A5N5FGY4_9ROSA</name>
<dbReference type="InterPro" id="IPR044730">
    <property type="entry name" value="RNase_H-like_dom_plant"/>
</dbReference>
<dbReference type="PANTHER" id="PTHR47723:SF19">
    <property type="entry name" value="POLYNUCLEOTIDYL TRANSFERASE, RIBONUCLEASE H-LIKE SUPERFAMILY PROTEIN"/>
    <property type="match status" value="1"/>
</dbReference>
<dbReference type="EMBL" id="SMOL01000695">
    <property type="protein sequence ID" value="KAB2602376.1"/>
    <property type="molecule type" value="Genomic_DNA"/>
</dbReference>
<sequence length="238" mass="25870">MLDTLNKAFTGEEVKAALFQMHPSKSPDPDGPDRGKSSSFEFASPLVDLLDEGGWVLDDSCMALPSAGTNSLCQFGGLFRILVSPLSWMHPPAGKLKVNVDRSWDCSSKRGGVEIIVRNCQGVFVAARLARFDDVHSPAYIEALAAREGVSLCVESGYQNSILENDALKIVMALRKSLINKSIIGPIIKDPKVLLSTITGGFSAHVRLLANGMSHRLSWFEESLDLMFDLLVLECNGC</sequence>
<dbReference type="OrthoDB" id="1747175at2759"/>
<dbReference type="AlphaFoldDB" id="A0A5N5FGY4"/>
<gene>
    <name evidence="2" type="ORF">D8674_003381</name>
</gene>
<accession>A0A5N5FGY4</accession>
<dbReference type="Pfam" id="PF13456">
    <property type="entry name" value="RVT_3"/>
    <property type="match status" value="1"/>
</dbReference>
<dbReference type="PANTHER" id="PTHR47723">
    <property type="entry name" value="OS05G0353850 PROTEIN"/>
    <property type="match status" value="1"/>
</dbReference>
<reference evidence="2 3" key="1">
    <citation type="submission" date="2019-09" db="EMBL/GenBank/DDBJ databases">
        <authorList>
            <person name="Ou C."/>
        </authorList>
    </citation>
    <scope>NUCLEOTIDE SEQUENCE [LARGE SCALE GENOMIC DNA]</scope>
    <source>
        <strain evidence="2">S2</strain>
        <tissue evidence="2">Leaf</tissue>
    </source>
</reference>
<protein>
    <recommendedName>
        <fullName evidence="1">RNase H type-1 domain-containing protein</fullName>
    </recommendedName>
</protein>
<evidence type="ECO:0000259" key="1">
    <source>
        <dbReference type="Pfam" id="PF13456"/>
    </source>
</evidence>
<feature type="domain" description="RNase H type-1" evidence="1">
    <location>
        <begin position="99"/>
        <end position="192"/>
    </location>
</feature>
<dbReference type="CDD" id="cd06222">
    <property type="entry name" value="RNase_H_like"/>
    <property type="match status" value="1"/>
</dbReference>
<proteinExistence type="predicted"/>
<reference evidence="3" key="2">
    <citation type="submission" date="2019-10" db="EMBL/GenBank/DDBJ databases">
        <title>A de novo genome assembly of a pear dwarfing rootstock.</title>
        <authorList>
            <person name="Wang F."/>
            <person name="Wang J."/>
            <person name="Li S."/>
            <person name="Zhang Y."/>
            <person name="Fang M."/>
            <person name="Ma L."/>
            <person name="Zhao Y."/>
            <person name="Jiang S."/>
        </authorList>
    </citation>
    <scope>NUCLEOTIDE SEQUENCE [LARGE SCALE GENOMIC DNA]</scope>
</reference>
<dbReference type="GO" id="GO:0003676">
    <property type="term" value="F:nucleic acid binding"/>
    <property type="evidence" value="ECO:0007669"/>
    <property type="project" value="InterPro"/>
</dbReference>
<evidence type="ECO:0000313" key="3">
    <source>
        <dbReference type="Proteomes" id="UP000327157"/>
    </source>
</evidence>
<organism evidence="2 3">
    <name type="scientific">Pyrus ussuriensis x Pyrus communis</name>
    <dbReference type="NCBI Taxonomy" id="2448454"/>
    <lineage>
        <taxon>Eukaryota</taxon>
        <taxon>Viridiplantae</taxon>
        <taxon>Streptophyta</taxon>
        <taxon>Embryophyta</taxon>
        <taxon>Tracheophyta</taxon>
        <taxon>Spermatophyta</taxon>
        <taxon>Magnoliopsida</taxon>
        <taxon>eudicotyledons</taxon>
        <taxon>Gunneridae</taxon>
        <taxon>Pentapetalae</taxon>
        <taxon>rosids</taxon>
        <taxon>fabids</taxon>
        <taxon>Rosales</taxon>
        <taxon>Rosaceae</taxon>
        <taxon>Amygdaloideae</taxon>
        <taxon>Maleae</taxon>
        <taxon>Pyrus</taxon>
    </lineage>
</organism>